<name>A0A7J7C8B9_TRIWF</name>
<dbReference type="GO" id="GO:0003677">
    <property type="term" value="F:DNA binding"/>
    <property type="evidence" value="ECO:0007669"/>
    <property type="project" value="UniProtKB-KW"/>
</dbReference>
<dbReference type="Gene3D" id="3.30.730.10">
    <property type="entry name" value="AP2/ERF domain"/>
    <property type="match status" value="1"/>
</dbReference>
<dbReference type="InterPro" id="IPR044808">
    <property type="entry name" value="ERF_plant"/>
</dbReference>
<dbReference type="FunFam" id="3.30.730.10:FF:000001">
    <property type="entry name" value="Ethylene-responsive transcription factor 2"/>
    <property type="match status" value="1"/>
</dbReference>
<dbReference type="InterPro" id="IPR036955">
    <property type="entry name" value="AP2/ERF_dom_sf"/>
</dbReference>
<comment type="subcellular location">
    <subcellularLocation>
        <location evidence="1">Nucleus</location>
    </subcellularLocation>
</comment>
<comment type="caution">
    <text evidence="9">The sequence shown here is derived from an EMBL/GenBank/DDBJ whole genome shotgun (WGS) entry which is preliminary data.</text>
</comment>
<dbReference type="GO" id="GO:0005634">
    <property type="term" value="C:nucleus"/>
    <property type="evidence" value="ECO:0007669"/>
    <property type="project" value="UniProtKB-SubCell"/>
</dbReference>
<dbReference type="AlphaFoldDB" id="A0A7J7C8B9"/>
<evidence type="ECO:0000256" key="5">
    <source>
        <dbReference type="ARBA" id="ARBA00023242"/>
    </source>
</evidence>
<evidence type="ECO:0000313" key="10">
    <source>
        <dbReference type="Proteomes" id="UP000593562"/>
    </source>
</evidence>
<dbReference type="PRINTS" id="PR00367">
    <property type="entry name" value="ETHRSPELEMNT"/>
</dbReference>
<proteinExistence type="inferred from homology"/>
<keyword evidence="3" id="KW-0238">DNA-binding</keyword>
<dbReference type="PANTHER" id="PTHR31190:SF102">
    <property type="entry name" value="AP2_ERF DOMAIN-CONTAINING PROTEIN"/>
    <property type="match status" value="1"/>
</dbReference>
<feature type="domain" description="AP2/ERF" evidence="8">
    <location>
        <begin position="111"/>
        <end position="169"/>
    </location>
</feature>
<dbReference type="InterPro" id="IPR016177">
    <property type="entry name" value="DNA-bd_dom_sf"/>
</dbReference>
<organism evidence="9 10">
    <name type="scientific">Tripterygium wilfordii</name>
    <name type="common">Thunder God vine</name>
    <dbReference type="NCBI Taxonomy" id="458696"/>
    <lineage>
        <taxon>Eukaryota</taxon>
        <taxon>Viridiplantae</taxon>
        <taxon>Streptophyta</taxon>
        <taxon>Embryophyta</taxon>
        <taxon>Tracheophyta</taxon>
        <taxon>Spermatophyta</taxon>
        <taxon>Magnoliopsida</taxon>
        <taxon>eudicotyledons</taxon>
        <taxon>Gunneridae</taxon>
        <taxon>Pentapetalae</taxon>
        <taxon>rosids</taxon>
        <taxon>fabids</taxon>
        <taxon>Celastrales</taxon>
        <taxon>Celastraceae</taxon>
        <taxon>Tripterygium</taxon>
    </lineage>
</organism>
<dbReference type="InterPro" id="IPR001471">
    <property type="entry name" value="AP2/ERF_dom"/>
</dbReference>
<dbReference type="EMBL" id="JAAARO010000020">
    <property type="protein sequence ID" value="KAF5730006.1"/>
    <property type="molecule type" value="Genomic_DNA"/>
</dbReference>
<evidence type="ECO:0000256" key="3">
    <source>
        <dbReference type="ARBA" id="ARBA00023125"/>
    </source>
</evidence>
<feature type="region of interest" description="Disordered" evidence="7">
    <location>
        <begin position="182"/>
        <end position="213"/>
    </location>
</feature>
<dbReference type="Proteomes" id="UP000593562">
    <property type="component" value="Unassembled WGS sequence"/>
</dbReference>
<evidence type="ECO:0000256" key="1">
    <source>
        <dbReference type="ARBA" id="ARBA00004123"/>
    </source>
</evidence>
<comment type="similarity">
    <text evidence="6">Belongs to the AP2/ERF transcription factor family. ERF subfamily.</text>
</comment>
<dbReference type="PANTHER" id="PTHR31190">
    <property type="entry name" value="DNA-BINDING DOMAIN"/>
    <property type="match status" value="1"/>
</dbReference>
<evidence type="ECO:0000256" key="2">
    <source>
        <dbReference type="ARBA" id="ARBA00023015"/>
    </source>
</evidence>
<evidence type="ECO:0000256" key="7">
    <source>
        <dbReference type="SAM" id="MobiDB-lite"/>
    </source>
</evidence>
<dbReference type="PROSITE" id="PS51032">
    <property type="entry name" value="AP2_ERF"/>
    <property type="match status" value="1"/>
</dbReference>
<dbReference type="OrthoDB" id="552345at2759"/>
<dbReference type="Pfam" id="PF00847">
    <property type="entry name" value="AP2"/>
    <property type="match status" value="1"/>
</dbReference>
<dbReference type="SMART" id="SM00380">
    <property type="entry name" value="AP2"/>
    <property type="match status" value="1"/>
</dbReference>
<dbReference type="CDD" id="cd00018">
    <property type="entry name" value="AP2"/>
    <property type="match status" value="1"/>
</dbReference>
<evidence type="ECO:0000256" key="6">
    <source>
        <dbReference type="ARBA" id="ARBA00024343"/>
    </source>
</evidence>
<sequence length="239" mass="26541">MNTSDIRINGGVPDFDDTVLESIRLLLMEEDDFFKHPPMDFNVVNDTVDALQVAESENNINATCITLTDTPVVDCVDTDCICEAPAAEFQSPQPEPNAEACRDHAVPKPKKYKGVRRRPWGTYAAEIRELKKKGARVWLGTYETPEDAALAYDRAAFKIRGSKAKLNFPHLIGSNDYEPVRVTNKRKSPEPLPEPCTSSSSFSSSLDVDCRRPTPKRRLNKIASAAPAILGKLKQILNP</sequence>
<dbReference type="GO" id="GO:0009873">
    <property type="term" value="P:ethylene-activated signaling pathway"/>
    <property type="evidence" value="ECO:0007669"/>
    <property type="project" value="InterPro"/>
</dbReference>
<keyword evidence="2" id="KW-0805">Transcription regulation</keyword>
<keyword evidence="10" id="KW-1185">Reference proteome</keyword>
<accession>A0A7J7C8B9</accession>
<gene>
    <name evidence="9" type="ORF">HS088_TW20G00376</name>
</gene>
<evidence type="ECO:0000259" key="8">
    <source>
        <dbReference type="PROSITE" id="PS51032"/>
    </source>
</evidence>
<evidence type="ECO:0000313" key="9">
    <source>
        <dbReference type="EMBL" id="KAF5730006.1"/>
    </source>
</evidence>
<dbReference type="InParanoid" id="A0A7J7C8B9"/>
<dbReference type="SUPFAM" id="SSF54171">
    <property type="entry name" value="DNA-binding domain"/>
    <property type="match status" value="1"/>
</dbReference>
<protein>
    <submittedName>
        <fullName evidence="9">Ethylene-responsive transcription factor 2-like</fullName>
    </submittedName>
</protein>
<reference evidence="9 10" key="1">
    <citation type="journal article" date="2020" name="Nat. Commun.">
        <title>Genome of Tripterygium wilfordii and identification of cytochrome P450 involved in triptolide biosynthesis.</title>
        <authorList>
            <person name="Tu L."/>
            <person name="Su P."/>
            <person name="Zhang Z."/>
            <person name="Gao L."/>
            <person name="Wang J."/>
            <person name="Hu T."/>
            <person name="Zhou J."/>
            <person name="Zhang Y."/>
            <person name="Zhao Y."/>
            <person name="Liu Y."/>
            <person name="Song Y."/>
            <person name="Tong Y."/>
            <person name="Lu Y."/>
            <person name="Yang J."/>
            <person name="Xu C."/>
            <person name="Jia M."/>
            <person name="Peters R.J."/>
            <person name="Huang L."/>
            <person name="Gao W."/>
        </authorList>
    </citation>
    <scope>NUCLEOTIDE SEQUENCE [LARGE SCALE GENOMIC DNA]</scope>
    <source>
        <strain evidence="10">cv. XIE 37</strain>
        <tissue evidence="9">Leaf</tissue>
    </source>
</reference>
<keyword evidence="5" id="KW-0539">Nucleus</keyword>
<keyword evidence="4" id="KW-0804">Transcription</keyword>
<evidence type="ECO:0000256" key="4">
    <source>
        <dbReference type="ARBA" id="ARBA00023163"/>
    </source>
</evidence>
<dbReference type="GO" id="GO:0003700">
    <property type="term" value="F:DNA-binding transcription factor activity"/>
    <property type="evidence" value="ECO:0007669"/>
    <property type="project" value="InterPro"/>
</dbReference>